<dbReference type="RefSeq" id="WP_033497879.1">
    <property type="nucleotide sequence ID" value="NZ_JGZI01000010.1"/>
</dbReference>
<evidence type="ECO:0000256" key="2">
    <source>
        <dbReference type="ARBA" id="ARBA00007599"/>
    </source>
</evidence>
<dbReference type="GO" id="GO:0002949">
    <property type="term" value="P:tRNA threonylcarbamoyladenosine modification"/>
    <property type="evidence" value="ECO:0007669"/>
    <property type="project" value="InterPro"/>
</dbReference>
<protein>
    <recommendedName>
        <fullName evidence="3">tRNA threonylcarbamoyladenosine biosynthesis protein TsaE</fullName>
    </recommendedName>
    <alternativeName>
        <fullName evidence="11">t(6)A37 threonylcarbamoyladenosine biosynthesis protein TsaE</fullName>
    </alternativeName>
</protein>
<evidence type="ECO:0000256" key="5">
    <source>
        <dbReference type="ARBA" id="ARBA00022694"/>
    </source>
</evidence>
<evidence type="ECO:0000256" key="11">
    <source>
        <dbReference type="ARBA" id="ARBA00032441"/>
    </source>
</evidence>
<keyword evidence="7" id="KW-0547">Nucleotide-binding</keyword>
<dbReference type="InterPro" id="IPR027417">
    <property type="entry name" value="P-loop_NTPase"/>
</dbReference>
<dbReference type="eggNOG" id="COG0802">
    <property type="taxonomic scope" value="Bacteria"/>
</dbReference>
<dbReference type="GO" id="GO:0046872">
    <property type="term" value="F:metal ion binding"/>
    <property type="evidence" value="ECO:0007669"/>
    <property type="project" value="UniProtKB-KW"/>
</dbReference>
<sequence>MNVDDHSESSGSVRIEAPTADAMRDVGRAIARYVHGGDVLLLAGPLGAGKTTFAQGFGTGLGVEGPIVSPTFTIARELSGRFEDGSPAHLVHVDAYRLGSTQFAPGEDVTSRLLDELESLGLDEELESPGADTLVLMEWGQQMAVALAPERLEIVIERPVEHRSGDADTELSSAGTRIVSITGVGSAWAERLERMRSEIA</sequence>
<evidence type="ECO:0000256" key="7">
    <source>
        <dbReference type="ARBA" id="ARBA00022741"/>
    </source>
</evidence>
<dbReference type="GO" id="GO:0005524">
    <property type="term" value="F:ATP binding"/>
    <property type="evidence" value="ECO:0007669"/>
    <property type="project" value="UniProtKB-KW"/>
</dbReference>
<evidence type="ECO:0000256" key="9">
    <source>
        <dbReference type="ARBA" id="ARBA00022842"/>
    </source>
</evidence>
<dbReference type="InterPro" id="IPR003442">
    <property type="entry name" value="T6A_TsaE"/>
</dbReference>
<evidence type="ECO:0000256" key="6">
    <source>
        <dbReference type="ARBA" id="ARBA00022723"/>
    </source>
</evidence>
<keyword evidence="9" id="KW-0460">Magnesium</keyword>
<dbReference type="OrthoDB" id="9800307at2"/>
<accession>A0A087CCS6</accession>
<comment type="function">
    <text evidence="10">Required for the formation of a threonylcarbamoyl group on adenosine at position 37 (t(6)A37) in tRNAs that read codons beginning with adenine. Is involved in the transfer of the threonylcarbamoyl moiety of threonylcarbamoyl-AMP (TC-AMP) to the N6 group of A37, together with TsaD and TsaB. TsaE seems to play an indirect role in the t(6)A biosynthesis pathway, possibly in regulating the core enzymatic function of TsaD.</text>
</comment>
<evidence type="ECO:0000256" key="10">
    <source>
        <dbReference type="ARBA" id="ARBA00024908"/>
    </source>
</evidence>
<organism evidence="12 13">
    <name type="scientific">Bifidobacterium psychraerophilum</name>
    <dbReference type="NCBI Taxonomy" id="218140"/>
    <lineage>
        <taxon>Bacteria</taxon>
        <taxon>Bacillati</taxon>
        <taxon>Actinomycetota</taxon>
        <taxon>Actinomycetes</taxon>
        <taxon>Bifidobacteriales</taxon>
        <taxon>Bifidobacteriaceae</taxon>
        <taxon>Bifidobacterium</taxon>
    </lineage>
</organism>
<dbReference type="Pfam" id="PF02367">
    <property type="entry name" value="TsaE"/>
    <property type="match status" value="1"/>
</dbReference>
<comment type="subcellular location">
    <subcellularLocation>
        <location evidence="1">Cytoplasm</location>
    </subcellularLocation>
</comment>
<dbReference type="SUPFAM" id="SSF52540">
    <property type="entry name" value="P-loop containing nucleoside triphosphate hydrolases"/>
    <property type="match status" value="1"/>
</dbReference>
<keyword evidence="6" id="KW-0479">Metal-binding</keyword>
<evidence type="ECO:0000313" key="13">
    <source>
        <dbReference type="Proteomes" id="UP000029050"/>
    </source>
</evidence>
<evidence type="ECO:0000313" key="12">
    <source>
        <dbReference type="EMBL" id="KFI81076.1"/>
    </source>
</evidence>
<evidence type="ECO:0000256" key="8">
    <source>
        <dbReference type="ARBA" id="ARBA00022840"/>
    </source>
</evidence>
<dbReference type="EMBL" id="JGZI01000010">
    <property type="protein sequence ID" value="KFI81076.1"/>
    <property type="molecule type" value="Genomic_DNA"/>
</dbReference>
<name>A0A087CCS6_9BIFI</name>
<comment type="similarity">
    <text evidence="2">Belongs to the TsaE family.</text>
</comment>
<dbReference type="PANTHER" id="PTHR33540:SF2">
    <property type="entry name" value="TRNA THREONYLCARBAMOYLADENOSINE BIOSYNTHESIS PROTEIN TSAE"/>
    <property type="match status" value="1"/>
</dbReference>
<evidence type="ECO:0000256" key="1">
    <source>
        <dbReference type="ARBA" id="ARBA00004496"/>
    </source>
</evidence>
<gene>
    <name evidence="12" type="ORF">BPSY_1482</name>
</gene>
<proteinExistence type="inferred from homology"/>
<keyword evidence="5" id="KW-0819">tRNA processing</keyword>
<dbReference type="GeneID" id="98300671"/>
<reference evidence="12 13" key="1">
    <citation type="submission" date="2014-03" db="EMBL/GenBank/DDBJ databases">
        <title>Genomics of Bifidobacteria.</title>
        <authorList>
            <person name="Ventura M."/>
            <person name="Milani C."/>
            <person name="Lugli G.A."/>
        </authorList>
    </citation>
    <scope>NUCLEOTIDE SEQUENCE [LARGE SCALE GENOMIC DNA]</scope>
    <source>
        <strain evidence="12 13">LMG 21775</strain>
    </source>
</reference>
<evidence type="ECO:0000256" key="3">
    <source>
        <dbReference type="ARBA" id="ARBA00019010"/>
    </source>
</evidence>
<dbReference type="PANTHER" id="PTHR33540">
    <property type="entry name" value="TRNA THREONYLCARBAMOYLADENOSINE BIOSYNTHESIS PROTEIN TSAE"/>
    <property type="match status" value="1"/>
</dbReference>
<keyword evidence="8" id="KW-0067">ATP-binding</keyword>
<keyword evidence="12" id="KW-0378">Hydrolase</keyword>
<dbReference type="NCBIfam" id="TIGR00150">
    <property type="entry name" value="T6A_YjeE"/>
    <property type="match status" value="1"/>
</dbReference>
<dbReference type="Proteomes" id="UP000029050">
    <property type="component" value="Unassembled WGS sequence"/>
</dbReference>
<dbReference type="GO" id="GO:0016787">
    <property type="term" value="F:hydrolase activity"/>
    <property type="evidence" value="ECO:0007669"/>
    <property type="project" value="UniProtKB-KW"/>
</dbReference>
<keyword evidence="4" id="KW-0963">Cytoplasm</keyword>
<keyword evidence="13" id="KW-1185">Reference proteome</keyword>
<evidence type="ECO:0000256" key="4">
    <source>
        <dbReference type="ARBA" id="ARBA00022490"/>
    </source>
</evidence>
<dbReference type="GO" id="GO:0005737">
    <property type="term" value="C:cytoplasm"/>
    <property type="evidence" value="ECO:0007669"/>
    <property type="project" value="UniProtKB-SubCell"/>
</dbReference>
<dbReference type="Gene3D" id="3.40.50.300">
    <property type="entry name" value="P-loop containing nucleotide triphosphate hydrolases"/>
    <property type="match status" value="1"/>
</dbReference>
<dbReference type="AlphaFoldDB" id="A0A087CCS6"/>
<comment type="caution">
    <text evidence="12">The sequence shown here is derived from an EMBL/GenBank/DDBJ whole genome shotgun (WGS) entry which is preliminary data.</text>
</comment>
<dbReference type="STRING" id="218140.BPSY_1482"/>